<comment type="catalytic activity">
    <reaction evidence="3">
        <text>L-asparagine + H2O = L-aspartate + NH4(+)</text>
        <dbReference type="Rhea" id="RHEA:21016"/>
        <dbReference type="ChEBI" id="CHEBI:15377"/>
        <dbReference type="ChEBI" id="CHEBI:28938"/>
        <dbReference type="ChEBI" id="CHEBI:29991"/>
        <dbReference type="ChEBI" id="CHEBI:58048"/>
        <dbReference type="EC" id="3.5.1.1"/>
    </reaction>
</comment>
<dbReference type="PROSITE" id="PS51732">
    <property type="entry name" value="ASN_GLN_ASE_3"/>
    <property type="match status" value="1"/>
</dbReference>
<dbReference type="PANTHER" id="PTHR11707:SF28">
    <property type="entry name" value="60 KDA LYSOPHOSPHOLIPASE"/>
    <property type="match status" value="1"/>
</dbReference>
<dbReference type="PIRSF" id="PIRSF001220">
    <property type="entry name" value="L-ASNase_gatD"/>
    <property type="match status" value="1"/>
</dbReference>
<dbReference type="SMART" id="SM00870">
    <property type="entry name" value="Asparaginase"/>
    <property type="match status" value="1"/>
</dbReference>
<dbReference type="EMBL" id="DVNF01000172">
    <property type="protein sequence ID" value="HIU60899.1"/>
    <property type="molecule type" value="Genomic_DNA"/>
</dbReference>
<accession>A0A9D1MIZ4</accession>
<evidence type="ECO:0000256" key="2">
    <source>
        <dbReference type="ARBA" id="ARBA00012920"/>
    </source>
</evidence>
<reference evidence="9" key="2">
    <citation type="journal article" date="2021" name="PeerJ">
        <title>Extensive microbial diversity within the chicken gut microbiome revealed by metagenomics and culture.</title>
        <authorList>
            <person name="Gilroy R."/>
            <person name="Ravi A."/>
            <person name="Getino M."/>
            <person name="Pursley I."/>
            <person name="Horton D.L."/>
            <person name="Alikhan N.F."/>
            <person name="Baker D."/>
            <person name="Gharbi K."/>
            <person name="Hall N."/>
            <person name="Watson M."/>
            <person name="Adriaenssens E.M."/>
            <person name="Foster-Nyarko E."/>
            <person name="Jarju S."/>
            <person name="Secka A."/>
            <person name="Antonio M."/>
            <person name="Oren A."/>
            <person name="Chaudhuri R.R."/>
            <person name="La Ragione R."/>
            <person name="Hildebrand F."/>
            <person name="Pallen M.J."/>
        </authorList>
    </citation>
    <scope>NUCLEOTIDE SEQUENCE</scope>
    <source>
        <strain evidence="9">18911</strain>
    </source>
</reference>
<evidence type="ECO:0000256" key="7">
    <source>
        <dbReference type="PROSITE-ProRule" id="PRU10100"/>
    </source>
</evidence>
<feature type="active site" description="O-isoaspartyl threonine intermediate" evidence="4">
    <location>
        <position position="15"/>
    </location>
</feature>
<proteinExistence type="inferred from homology"/>
<feature type="domain" description="L-asparaginase N-terminal" evidence="8">
    <location>
        <begin position="6"/>
        <end position="168"/>
    </location>
</feature>
<gene>
    <name evidence="9" type="ORF">IAB05_05865</name>
</gene>
<dbReference type="PROSITE" id="PS00144">
    <property type="entry name" value="ASN_GLN_ASE_1"/>
    <property type="match status" value="1"/>
</dbReference>
<evidence type="ECO:0000256" key="3">
    <source>
        <dbReference type="ARBA" id="ARBA00049366"/>
    </source>
</evidence>
<evidence type="ECO:0000256" key="4">
    <source>
        <dbReference type="PIRSR" id="PIRSR001220-1"/>
    </source>
</evidence>
<dbReference type="Pfam" id="PF00710">
    <property type="entry name" value="Asparaginase"/>
    <property type="match status" value="1"/>
</dbReference>
<dbReference type="InterPro" id="IPR037152">
    <property type="entry name" value="L-asparaginase_N_sf"/>
</dbReference>
<reference evidence="9" key="1">
    <citation type="submission" date="2020-10" db="EMBL/GenBank/DDBJ databases">
        <authorList>
            <person name="Gilroy R."/>
        </authorList>
    </citation>
    <scope>NUCLEOTIDE SEQUENCE</scope>
    <source>
        <strain evidence="9">18911</strain>
    </source>
</reference>
<dbReference type="InterPro" id="IPR006034">
    <property type="entry name" value="Asparaginase/glutaminase-like"/>
</dbReference>
<dbReference type="GO" id="GO:0006520">
    <property type="term" value="P:amino acid metabolic process"/>
    <property type="evidence" value="ECO:0007669"/>
    <property type="project" value="InterPro"/>
</dbReference>
<evidence type="ECO:0000256" key="6">
    <source>
        <dbReference type="PROSITE-ProRule" id="PRU10099"/>
    </source>
</evidence>
<evidence type="ECO:0000256" key="1">
    <source>
        <dbReference type="ARBA" id="ARBA00010518"/>
    </source>
</evidence>
<dbReference type="InterPro" id="IPR027474">
    <property type="entry name" value="L-asparaginase_N"/>
</dbReference>
<dbReference type="Proteomes" id="UP000824094">
    <property type="component" value="Unassembled WGS sequence"/>
</dbReference>
<comment type="similarity">
    <text evidence="1">Belongs to the asparaginase 1 family.</text>
</comment>
<dbReference type="AlphaFoldDB" id="A0A9D1MIZ4"/>
<feature type="active site" evidence="6">
    <location>
        <position position="15"/>
    </location>
</feature>
<evidence type="ECO:0000313" key="9">
    <source>
        <dbReference type="EMBL" id="HIU60899.1"/>
    </source>
</evidence>
<feature type="active site" evidence="7">
    <location>
        <position position="94"/>
    </location>
</feature>
<dbReference type="SUPFAM" id="SSF53774">
    <property type="entry name" value="Glutaminase/Asparaginase"/>
    <property type="match status" value="1"/>
</dbReference>
<dbReference type="InterPro" id="IPR020827">
    <property type="entry name" value="Asparaginase/glutaminase_AS1"/>
</dbReference>
<name>A0A9D1MIZ4_9FIRM</name>
<organism evidence="9 10">
    <name type="scientific">Candidatus Stercoripulliclostridium merdigallinarum</name>
    <dbReference type="NCBI Taxonomy" id="2840951"/>
    <lineage>
        <taxon>Bacteria</taxon>
        <taxon>Bacillati</taxon>
        <taxon>Bacillota</taxon>
        <taxon>Clostridia</taxon>
        <taxon>Eubacteriales</taxon>
        <taxon>Candidatus Stercoripulliclostridium</taxon>
    </lineage>
</organism>
<dbReference type="InterPro" id="IPR027475">
    <property type="entry name" value="Asparaginase/glutaminase_AS2"/>
</dbReference>
<protein>
    <recommendedName>
        <fullName evidence="2">asparaginase</fullName>
        <ecNumber evidence="2">3.5.1.1</ecNumber>
    </recommendedName>
</protein>
<evidence type="ECO:0000259" key="8">
    <source>
        <dbReference type="Pfam" id="PF00710"/>
    </source>
</evidence>
<dbReference type="PRINTS" id="PR00139">
    <property type="entry name" value="ASNGLNASE"/>
</dbReference>
<evidence type="ECO:0000256" key="5">
    <source>
        <dbReference type="PIRSR" id="PIRSR001220-2"/>
    </source>
</evidence>
<feature type="binding site" evidence="5">
    <location>
        <position position="61"/>
    </location>
    <ligand>
        <name>substrate</name>
    </ligand>
</feature>
<evidence type="ECO:0000313" key="10">
    <source>
        <dbReference type="Proteomes" id="UP000824094"/>
    </source>
</evidence>
<dbReference type="PROSITE" id="PS00917">
    <property type="entry name" value="ASN_GLN_ASE_2"/>
    <property type="match status" value="1"/>
</dbReference>
<comment type="caution">
    <text evidence="9">The sequence shown here is derived from an EMBL/GenBank/DDBJ whole genome shotgun (WGS) entry which is preliminary data.</text>
</comment>
<dbReference type="PIRSF" id="PIRSF500176">
    <property type="entry name" value="L_ASNase"/>
    <property type="match status" value="1"/>
</dbReference>
<dbReference type="EC" id="3.5.1.1" evidence="2"/>
<dbReference type="PANTHER" id="PTHR11707">
    <property type="entry name" value="L-ASPARAGINASE"/>
    <property type="match status" value="1"/>
</dbReference>
<sequence>MKDEKRIAVIFTGGTIGSRTADGVIDLDPDAPELLLTVCRNRYSDLRDVSFSVYRPIDVLSENMTPYEFGKIAECVSIIKDDDDVSGIILTHGTDTLTFSANALSLIFADIDLPLVLVSADKPVSEGGNGVANFKAAADFIALGIPGVFVAYQNYREPMRIHLGSRLTESEQLTGRVHSIGGLHFGSFEGGRFIVNRAPGNVTEKELSEHKKPSGLTTLSSDVVTITPHTALDFGYYAAGDKVPAVYIVKLFHSGTCSGAKGKYGVADFIDRAYEKGAVVVLASFPSDAAPYGSSVNIYKKAIVNYDTSFENCVAKVMLALGSGVNIETALSENYAFERLKLR</sequence>
<feature type="binding site" evidence="5">
    <location>
        <begin position="94"/>
        <end position="95"/>
    </location>
    <ligand>
        <name>substrate</name>
    </ligand>
</feature>
<dbReference type="InterPro" id="IPR036152">
    <property type="entry name" value="Asp/glu_Ase-like_sf"/>
</dbReference>
<dbReference type="GO" id="GO:0004067">
    <property type="term" value="F:asparaginase activity"/>
    <property type="evidence" value="ECO:0007669"/>
    <property type="project" value="UniProtKB-UniRule"/>
</dbReference>
<dbReference type="Gene3D" id="3.40.50.1170">
    <property type="entry name" value="L-asparaginase, N-terminal domain"/>
    <property type="match status" value="1"/>
</dbReference>